<dbReference type="AlphaFoldDB" id="A0AAU7DFL4"/>
<protein>
    <submittedName>
        <fullName evidence="1">Uncharacterized protein</fullName>
    </submittedName>
</protein>
<gene>
    <name evidence="1" type="ORF">P8935_16330</name>
</gene>
<dbReference type="RefSeq" id="WP_348261358.1">
    <property type="nucleotide sequence ID" value="NZ_CP121196.1"/>
</dbReference>
<organism evidence="1">
    <name type="scientific">Telmatobacter sp. DSM 110680</name>
    <dbReference type="NCBI Taxonomy" id="3036704"/>
    <lineage>
        <taxon>Bacteria</taxon>
        <taxon>Pseudomonadati</taxon>
        <taxon>Acidobacteriota</taxon>
        <taxon>Terriglobia</taxon>
        <taxon>Terriglobales</taxon>
        <taxon>Acidobacteriaceae</taxon>
        <taxon>Telmatobacter</taxon>
    </lineage>
</organism>
<sequence length="281" mass="33364">MKVRFTKAQINILKNALGQINGSYRVHVREGRSAFSYPFRIFPPLHSYPPIRGFKDGTFNQQFMDKLLELGKGLNANTRNSASVRMDTFQIRAAVFAIRAYIDFVRHLRYQLRLKKHEEDRMSLHVDDQSFAQLKAKSKRVIHSLERHMKRANRALMTAVDKEHYTAQTVVWKAHLRWMQLHISYHKPWGEPNHHLRKQRQRNIDDLVTMAKRGIRNEGYRPADEDELRRLMRLYAKYARDGRQGRWTVPFLLANRADISRTYHLAHFVLDRLKLKELPKP</sequence>
<reference evidence="1" key="1">
    <citation type="submission" date="2023-03" db="EMBL/GenBank/DDBJ databases">
        <title>Edaphobacter sp.</title>
        <authorList>
            <person name="Huber K.J."/>
            <person name="Papendorf J."/>
            <person name="Pilke C."/>
            <person name="Bunk B."/>
            <person name="Sproeer C."/>
            <person name="Pester M."/>
        </authorList>
    </citation>
    <scope>NUCLEOTIDE SEQUENCE</scope>
    <source>
        <strain evidence="1">DSM 110680</strain>
    </source>
</reference>
<dbReference type="EMBL" id="CP121196">
    <property type="protein sequence ID" value="XBH16131.1"/>
    <property type="molecule type" value="Genomic_DNA"/>
</dbReference>
<proteinExistence type="predicted"/>
<name>A0AAU7DFL4_9BACT</name>
<evidence type="ECO:0000313" key="1">
    <source>
        <dbReference type="EMBL" id="XBH16131.1"/>
    </source>
</evidence>
<accession>A0AAU7DFL4</accession>